<reference evidence="1 2" key="1">
    <citation type="submission" date="2019-03" db="EMBL/GenBank/DDBJ databases">
        <title>An improved genome assembly of the fluke Schistosoma japonicum.</title>
        <authorList>
            <person name="Hu W."/>
            <person name="Luo F."/>
            <person name="Yin M."/>
            <person name="Mo X."/>
            <person name="Sun C."/>
            <person name="Wu Q."/>
            <person name="Zhu B."/>
            <person name="Xiang M."/>
            <person name="Wang J."/>
            <person name="Wang Y."/>
            <person name="Zhang T."/>
            <person name="Xu B."/>
            <person name="Zheng H."/>
            <person name="Feng Z."/>
        </authorList>
    </citation>
    <scope>NUCLEOTIDE SEQUENCE [LARGE SCALE GENOMIC DNA]</scope>
    <source>
        <strain evidence="1">HuSjv2</strain>
        <tissue evidence="1">Worms</tissue>
    </source>
</reference>
<gene>
    <name evidence="1" type="ORF">EWB00_001073</name>
</gene>
<organism evidence="1 2">
    <name type="scientific">Schistosoma japonicum</name>
    <name type="common">Blood fluke</name>
    <dbReference type="NCBI Taxonomy" id="6182"/>
    <lineage>
        <taxon>Eukaryota</taxon>
        <taxon>Metazoa</taxon>
        <taxon>Spiralia</taxon>
        <taxon>Lophotrochozoa</taxon>
        <taxon>Platyhelminthes</taxon>
        <taxon>Trematoda</taxon>
        <taxon>Digenea</taxon>
        <taxon>Strigeidida</taxon>
        <taxon>Schistosomatoidea</taxon>
        <taxon>Schistosomatidae</taxon>
        <taxon>Schistosoma</taxon>
    </lineage>
</organism>
<keyword evidence="2" id="KW-1185">Reference proteome</keyword>
<dbReference type="Proteomes" id="UP000311919">
    <property type="component" value="Unassembled WGS sequence"/>
</dbReference>
<proteinExistence type="predicted"/>
<dbReference type="EMBL" id="SKCS01001333">
    <property type="protein sequence ID" value="TNN04601.1"/>
    <property type="molecule type" value="Genomic_DNA"/>
</dbReference>
<comment type="caution">
    <text evidence="1">The sequence shown here is derived from an EMBL/GenBank/DDBJ whole genome shotgun (WGS) entry which is preliminary data.</text>
</comment>
<protein>
    <submittedName>
        <fullName evidence="1">Uncharacterized protein</fullName>
    </submittedName>
</protein>
<name>A0A4Z2CK72_SCHJA</name>
<dbReference type="AlphaFoldDB" id="A0A4Z2CK72"/>
<evidence type="ECO:0000313" key="1">
    <source>
        <dbReference type="EMBL" id="TNN04601.1"/>
    </source>
</evidence>
<evidence type="ECO:0000313" key="2">
    <source>
        <dbReference type="Proteomes" id="UP000311919"/>
    </source>
</evidence>
<sequence>MMNNLRAHPTKEAEYQTLKTRRIAYHIFPFHLTLNVHCSINPSSVGATPYHLPSEAVRAPKASDAPMLQEPLSNNLITSGSRVSGMQHQLQRIAEGLPAGAQRNPTRPELIHQLASPAILLLNLPRA</sequence>
<accession>A0A4Z2CK72</accession>